<feature type="region of interest" description="Disordered" evidence="1">
    <location>
        <begin position="382"/>
        <end position="728"/>
    </location>
</feature>
<feature type="compositionally biased region" description="Basic residues" evidence="1">
    <location>
        <begin position="155"/>
        <end position="169"/>
    </location>
</feature>
<feature type="compositionally biased region" description="Pro residues" evidence="1">
    <location>
        <begin position="1263"/>
        <end position="1283"/>
    </location>
</feature>
<feature type="compositionally biased region" description="Basic and acidic residues" evidence="1">
    <location>
        <begin position="791"/>
        <end position="803"/>
    </location>
</feature>
<feature type="compositionally biased region" description="Acidic residues" evidence="1">
    <location>
        <begin position="804"/>
        <end position="826"/>
    </location>
</feature>
<feature type="compositionally biased region" description="Basic and acidic residues" evidence="1">
    <location>
        <begin position="884"/>
        <end position="895"/>
    </location>
</feature>
<evidence type="ECO:0000313" key="2">
    <source>
        <dbReference type="EMBL" id="KAK3902951.1"/>
    </source>
</evidence>
<dbReference type="EMBL" id="MU855477">
    <property type="protein sequence ID" value="KAK3902951.1"/>
    <property type="molecule type" value="Genomic_DNA"/>
</dbReference>
<feature type="compositionally biased region" description="Acidic residues" evidence="1">
    <location>
        <begin position="1167"/>
        <end position="1176"/>
    </location>
</feature>
<feature type="compositionally biased region" description="Low complexity" evidence="1">
    <location>
        <begin position="832"/>
        <end position="841"/>
    </location>
</feature>
<feature type="compositionally biased region" description="Low complexity" evidence="1">
    <location>
        <begin position="392"/>
        <end position="404"/>
    </location>
</feature>
<feature type="compositionally biased region" description="Basic and acidic residues" evidence="1">
    <location>
        <begin position="1017"/>
        <end position="1027"/>
    </location>
</feature>
<reference evidence="2" key="2">
    <citation type="submission" date="2023-05" db="EMBL/GenBank/DDBJ databases">
        <authorList>
            <consortium name="Lawrence Berkeley National Laboratory"/>
            <person name="Steindorff A."/>
            <person name="Hensen N."/>
            <person name="Bonometti L."/>
            <person name="Westerberg I."/>
            <person name="Brannstrom I.O."/>
            <person name="Guillou S."/>
            <person name="Cros-Aarteil S."/>
            <person name="Calhoun S."/>
            <person name="Haridas S."/>
            <person name="Kuo A."/>
            <person name="Mondo S."/>
            <person name="Pangilinan J."/>
            <person name="Riley R."/>
            <person name="Labutti K."/>
            <person name="Andreopoulos B."/>
            <person name="Lipzen A."/>
            <person name="Chen C."/>
            <person name="Yanf M."/>
            <person name="Daum C."/>
            <person name="Ng V."/>
            <person name="Clum A."/>
            <person name="Ohm R."/>
            <person name="Martin F."/>
            <person name="Silar P."/>
            <person name="Natvig D."/>
            <person name="Lalanne C."/>
            <person name="Gautier V."/>
            <person name="Ament-Velasquez S.L."/>
            <person name="Kruys A."/>
            <person name="Hutchinson M.I."/>
            <person name="Powell A.J."/>
            <person name="Barry K."/>
            <person name="Miller A.N."/>
            <person name="Grigoriev I.V."/>
            <person name="Debuchy R."/>
            <person name="Gladieux P."/>
            <person name="Thoren M.H."/>
            <person name="Johannesson H."/>
        </authorList>
    </citation>
    <scope>NUCLEOTIDE SEQUENCE</scope>
    <source>
        <strain evidence="2">CBS 103.79</strain>
    </source>
</reference>
<sequence>MEEERTITLDLGSSPDPLIDPVLSPPMMPPSHVKKKSQAAERLFTVLGPPSPRKQTFELDVGNKRSPQRLRVTVEADDDDNTATRNNMSRRRLFQSPTPTPKRRVTPRRETTTMTTTTTTVPLRGLSDDEGASTANATPKRRGRPRKSGTPIPTTRKRPGTPARTRKTGARASASPEKDILTSDMGLETTPRASASPKKATKRKATSPAKENGTPGSQPRKRGRPRKQPAAPADDILLLPTSDAAYPDAPKEPDHAMEEDIWLATMSDQPTPRAPAAERTPEPESQLSQYDEPDDQRHYDWPDMGGGADSYSEAGSVASEQRDDDRDGEDTIMAGEEFTMISIGSLPSMQPNSSVMAPAHDEELGEATSLIIDGALEYLRQSQSRRAEEEAQASAEQAPAATEEVQPRAPEMVPEVDLIQLHPEPQLPPPASPPARRRSPRRATAPPLAKQLAQKTLQQATSARQSPAPPAPPAAPVHHQPAPEVEPQDTSAYDDSFSEIPEAVLTAATPRRYHQPQPQLEPDEAEAEDIQPSIERPSRVNHSNPQSETNRLLTPDETPSPIHSDAASDHSPLSTKQPRPDPDDVDLPSSPPIDSPPQHHHHPGDFLPQHIRRNSTETPADQLSSFTSSNPGGGARDAQAIHLPIPDPQPRPTLSPIVRAGRALQLITSDPPSPPGRDSVLGSPFRGSVPRSTQSPVQRAGSRGTRSPSAAAVDVLAQQQSPARSWLAPLSQVRDFIVRSAQSLSPARGRGAARGEGMVMGDEDDPFGPDPGEVNGEGSVRSTLFSGLRRQSADRDATKTEVHEEQEEALEEEQQQQEEEEEEDIWAFEAQRPTPYAPRTAAARRESALEAPRRGKIPSPWRQKSRRLLNSDELEQYADQNDGANDREASRDFQHQQRQVPVRFERTVSAEAEDEFSMLSQQRQRQAPAKAPAAAAAAKKPDLSAFFSSPALLPDMDQAPGVGVSKAYAAKRPQQANLAEPKQRTLPVQRPQSSGTGLFAQYMESQTQARLPSVSQKRLEIGGRQRSVDLFSPVRKSVERSSPEQAAEPIHISSSPGSTEEARPVAHILQKMDFTPRLRPSGSNGRPAAAQARLASPESPAEAEPAHIPQKLNFTPRRRDGNNTLFQPKPVAPATTTNSLFGNSDVSAFFSRQQPPTQRPRRVQLSDDNDSADEELPAQTNRVPDRAASPSKSSFRSPLKPKTPGRVVEFTSSTLSPLAQAQARAERRASLSPEKSNAAEEPIVRQPPAAVAAASVAEQNKKNPPPSLSPSPSLSPTPSPPPQ</sequence>
<feature type="compositionally biased region" description="Polar residues" evidence="1">
    <location>
        <begin position="1003"/>
        <end position="1016"/>
    </location>
</feature>
<feature type="compositionally biased region" description="Polar residues" evidence="1">
    <location>
        <begin position="1134"/>
        <end position="1146"/>
    </location>
</feature>
<feature type="non-terminal residue" evidence="2">
    <location>
        <position position="1283"/>
    </location>
</feature>
<feature type="compositionally biased region" description="Low complexity" evidence="1">
    <location>
        <begin position="112"/>
        <end position="124"/>
    </location>
</feature>
<accession>A0AAN6MMD8</accession>
<feature type="compositionally biased region" description="Low complexity" evidence="1">
    <location>
        <begin position="927"/>
        <end position="938"/>
    </location>
</feature>
<feature type="region of interest" description="Disordered" evidence="1">
    <location>
        <begin position="740"/>
        <end position="940"/>
    </location>
</feature>
<dbReference type="SMART" id="SM00384">
    <property type="entry name" value="AT_hook"/>
    <property type="match status" value="2"/>
</dbReference>
<feature type="compositionally biased region" description="Polar residues" evidence="1">
    <location>
        <begin position="616"/>
        <end position="630"/>
    </location>
</feature>
<feature type="compositionally biased region" description="Basic and acidic residues" evidence="1">
    <location>
        <begin position="843"/>
        <end position="853"/>
    </location>
</feature>
<name>A0AAN6MMD8_9PEZI</name>
<evidence type="ECO:0000313" key="3">
    <source>
        <dbReference type="Proteomes" id="UP001303889"/>
    </source>
</evidence>
<dbReference type="GO" id="GO:0003677">
    <property type="term" value="F:DNA binding"/>
    <property type="evidence" value="ECO:0007669"/>
    <property type="project" value="InterPro"/>
</dbReference>
<feature type="compositionally biased region" description="Polar residues" evidence="1">
    <location>
        <begin position="540"/>
        <end position="552"/>
    </location>
</feature>
<feature type="region of interest" description="Disordered" evidence="1">
    <location>
        <begin position="1"/>
        <end position="32"/>
    </location>
</feature>
<dbReference type="Proteomes" id="UP001303889">
    <property type="component" value="Unassembled WGS sequence"/>
</dbReference>
<protein>
    <submittedName>
        <fullName evidence="2">Uncharacterized protein</fullName>
    </submittedName>
</protein>
<feature type="region of interest" description="Disordered" evidence="1">
    <location>
        <begin position="972"/>
        <end position="1283"/>
    </location>
</feature>
<reference evidence="2" key="1">
    <citation type="journal article" date="2023" name="Mol. Phylogenet. Evol.">
        <title>Genome-scale phylogeny and comparative genomics of the fungal order Sordariales.</title>
        <authorList>
            <person name="Hensen N."/>
            <person name="Bonometti L."/>
            <person name="Westerberg I."/>
            <person name="Brannstrom I.O."/>
            <person name="Guillou S."/>
            <person name="Cros-Aarteil S."/>
            <person name="Calhoun S."/>
            <person name="Haridas S."/>
            <person name="Kuo A."/>
            <person name="Mondo S."/>
            <person name="Pangilinan J."/>
            <person name="Riley R."/>
            <person name="LaButti K."/>
            <person name="Andreopoulos B."/>
            <person name="Lipzen A."/>
            <person name="Chen C."/>
            <person name="Yan M."/>
            <person name="Daum C."/>
            <person name="Ng V."/>
            <person name="Clum A."/>
            <person name="Steindorff A."/>
            <person name="Ohm R.A."/>
            <person name="Martin F."/>
            <person name="Silar P."/>
            <person name="Natvig D.O."/>
            <person name="Lalanne C."/>
            <person name="Gautier V."/>
            <person name="Ament-Velasquez S.L."/>
            <person name="Kruys A."/>
            <person name="Hutchinson M.I."/>
            <person name="Powell A.J."/>
            <person name="Barry K."/>
            <person name="Miller A.N."/>
            <person name="Grigoriev I.V."/>
            <person name="Debuchy R."/>
            <person name="Gladieux P."/>
            <person name="Hiltunen Thoren M."/>
            <person name="Johannesson H."/>
        </authorList>
    </citation>
    <scope>NUCLEOTIDE SEQUENCE</scope>
    <source>
        <strain evidence="2">CBS 103.79</strain>
    </source>
</reference>
<dbReference type="InterPro" id="IPR017956">
    <property type="entry name" value="AT_hook_DNA-bd_motif"/>
</dbReference>
<evidence type="ECO:0000256" key="1">
    <source>
        <dbReference type="SAM" id="MobiDB-lite"/>
    </source>
</evidence>
<comment type="caution">
    <text evidence="2">The sequence shown here is derived from an EMBL/GenBank/DDBJ whole genome shotgun (WGS) entry which is preliminary data.</text>
</comment>
<organism evidence="2 3">
    <name type="scientific">Staphylotrichum tortipilum</name>
    <dbReference type="NCBI Taxonomy" id="2831512"/>
    <lineage>
        <taxon>Eukaryota</taxon>
        <taxon>Fungi</taxon>
        <taxon>Dikarya</taxon>
        <taxon>Ascomycota</taxon>
        <taxon>Pezizomycotina</taxon>
        <taxon>Sordariomycetes</taxon>
        <taxon>Sordariomycetidae</taxon>
        <taxon>Sordariales</taxon>
        <taxon>Chaetomiaceae</taxon>
        <taxon>Staphylotrichum</taxon>
    </lineage>
</organism>
<feature type="region of interest" description="Disordered" evidence="1">
    <location>
        <begin position="47"/>
        <end position="334"/>
    </location>
</feature>
<keyword evidence="3" id="KW-1185">Reference proteome</keyword>
<feature type="compositionally biased region" description="Low complexity" evidence="1">
    <location>
        <begin position="442"/>
        <end position="466"/>
    </location>
</feature>
<feature type="compositionally biased region" description="Basic and acidic residues" evidence="1">
    <location>
        <begin position="249"/>
        <end position="258"/>
    </location>
</feature>
<proteinExistence type="predicted"/>
<gene>
    <name evidence="2" type="ORF">C8A05DRAFT_33301</name>
</gene>